<dbReference type="HOGENOM" id="CLU_1133567_0_0_1"/>
<sequence length="245" mass="28036">MSHIRSKAAKQAPADPTITKQRGSSLRHQQTSYANTKANHPSTKCIASRRLTKHSHSRQRVMSKYQIQNQTEIAKDKVTKASEVQYNIINHAKRATDSNIKLSLGNTFTSHLLTHIKDPTCTWPTLETVLLDPAYRYDDLCPASDLIAALEVTFEVFTIAKDELTKVLEGVEGFKVKRTPRQLKLMAKQYEAYMMPRLEDAKGKEENTLSKTELRRWIMWYMSAKDGVLEDLARWRKACGIEQVK</sequence>
<reference evidence="3" key="1">
    <citation type="journal article" date="2012" name="PLoS Genet.">
        <title>The genomes of the fungal plant pathogens Cladosporium fulvum and Dothistroma septosporum reveal adaptation to different hosts and lifestyles but also signatures of common ancestry.</title>
        <authorList>
            <person name="de Wit P.J.G.M."/>
            <person name="van der Burgt A."/>
            <person name="Oekmen B."/>
            <person name="Stergiopoulos I."/>
            <person name="Abd-Elsalam K.A."/>
            <person name="Aerts A.L."/>
            <person name="Bahkali A.H."/>
            <person name="Beenen H.G."/>
            <person name="Chettri P."/>
            <person name="Cox M.P."/>
            <person name="Datema E."/>
            <person name="de Vries R.P."/>
            <person name="Dhillon B."/>
            <person name="Ganley A.R."/>
            <person name="Griffiths S.A."/>
            <person name="Guo Y."/>
            <person name="Hamelin R.C."/>
            <person name="Henrissat B."/>
            <person name="Kabir M.S."/>
            <person name="Jashni M.K."/>
            <person name="Kema G."/>
            <person name="Klaubauf S."/>
            <person name="Lapidus A."/>
            <person name="Levasseur A."/>
            <person name="Lindquist E."/>
            <person name="Mehrabi R."/>
            <person name="Ohm R.A."/>
            <person name="Owen T.J."/>
            <person name="Salamov A."/>
            <person name="Schwelm A."/>
            <person name="Schijlen E."/>
            <person name="Sun H."/>
            <person name="van den Burg H.A."/>
            <person name="van Ham R.C.H.J."/>
            <person name="Zhang S."/>
            <person name="Goodwin S.B."/>
            <person name="Grigoriev I.V."/>
            <person name="Collemare J."/>
            <person name="Bradshaw R.E."/>
        </authorList>
    </citation>
    <scope>NUCLEOTIDE SEQUENCE [LARGE SCALE GENOMIC DNA]</scope>
    <source>
        <strain evidence="3">NZE10 / CBS 128990</strain>
    </source>
</reference>
<evidence type="ECO:0000256" key="1">
    <source>
        <dbReference type="SAM" id="MobiDB-lite"/>
    </source>
</evidence>
<dbReference type="EMBL" id="KB446547">
    <property type="protein sequence ID" value="EME38563.1"/>
    <property type="molecule type" value="Genomic_DNA"/>
</dbReference>
<feature type="region of interest" description="Disordered" evidence="1">
    <location>
        <begin position="1"/>
        <end position="43"/>
    </location>
</feature>
<feature type="compositionally biased region" description="Polar residues" evidence="1">
    <location>
        <begin position="18"/>
        <end position="42"/>
    </location>
</feature>
<evidence type="ECO:0000313" key="2">
    <source>
        <dbReference type="EMBL" id="EME38563.1"/>
    </source>
</evidence>
<keyword evidence="3" id="KW-1185">Reference proteome</keyword>
<organism evidence="2 3">
    <name type="scientific">Dothistroma septosporum (strain NZE10 / CBS 128990)</name>
    <name type="common">Red band needle blight fungus</name>
    <name type="synonym">Mycosphaerella pini</name>
    <dbReference type="NCBI Taxonomy" id="675120"/>
    <lineage>
        <taxon>Eukaryota</taxon>
        <taxon>Fungi</taxon>
        <taxon>Dikarya</taxon>
        <taxon>Ascomycota</taxon>
        <taxon>Pezizomycotina</taxon>
        <taxon>Dothideomycetes</taxon>
        <taxon>Dothideomycetidae</taxon>
        <taxon>Mycosphaerellales</taxon>
        <taxon>Mycosphaerellaceae</taxon>
        <taxon>Dothistroma</taxon>
    </lineage>
</organism>
<protein>
    <submittedName>
        <fullName evidence="2">Uncharacterized protein</fullName>
    </submittedName>
</protein>
<dbReference type="AlphaFoldDB" id="N1PCJ1"/>
<dbReference type="Proteomes" id="UP000016933">
    <property type="component" value="Unassembled WGS sequence"/>
</dbReference>
<name>N1PCJ1_DOTSN</name>
<accession>N1PCJ1</accession>
<reference evidence="2 3" key="2">
    <citation type="journal article" date="2012" name="PLoS Pathog.">
        <title>Diverse lifestyles and strategies of plant pathogenesis encoded in the genomes of eighteen Dothideomycetes fungi.</title>
        <authorList>
            <person name="Ohm R.A."/>
            <person name="Feau N."/>
            <person name="Henrissat B."/>
            <person name="Schoch C.L."/>
            <person name="Horwitz B.A."/>
            <person name="Barry K.W."/>
            <person name="Condon B.J."/>
            <person name="Copeland A.C."/>
            <person name="Dhillon B."/>
            <person name="Glaser F."/>
            <person name="Hesse C.N."/>
            <person name="Kosti I."/>
            <person name="LaButti K."/>
            <person name="Lindquist E.A."/>
            <person name="Lucas S."/>
            <person name="Salamov A.A."/>
            <person name="Bradshaw R.E."/>
            <person name="Ciuffetti L."/>
            <person name="Hamelin R.C."/>
            <person name="Kema G.H.J."/>
            <person name="Lawrence C."/>
            <person name="Scott J.A."/>
            <person name="Spatafora J.W."/>
            <person name="Turgeon B.G."/>
            <person name="de Wit P.J.G.M."/>
            <person name="Zhong S."/>
            <person name="Goodwin S.B."/>
            <person name="Grigoriev I.V."/>
        </authorList>
    </citation>
    <scope>NUCLEOTIDE SEQUENCE [LARGE SCALE GENOMIC DNA]</scope>
    <source>
        <strain evidence="3">NZE10 / CBS 128990</strain>
    </source>
</reference>
<dbReference type="OrthoDB" id="10451734at2759"/>
<gene>
    <name evidence="2" type="ORF">DOTSEDRAFT_39536</name>
</gene>
<proteinExistence type="predicted"/>
<evidence type="ECO:0000313" key="3">
    <source>
        <dbReference type="Proteomes" id="UP000016933"/>
    </source>
</evidence>